<accession>A0ABR2WVA5</accession>
<organism evidence="6 7">
    <name type="scientific">Basidiobolus ranarum</name>
    <dbReference type="NCBI Taxonomy" id="34480"/>
    <lineage>
        <taxon>Eukaryota</taxon>
        <taxon>Fungi</taxon>
        <taxon>Fungi incertae sedis</taxon>
        <taxon>Zoopagomycota</taxon>
        <taxon>Entomophthoromycotina</taxon>
        <taxon>Basidiobolomycetes</taxon>
        <taxon>Basidiobolales</taxon>
        <taxon>Basidiobolaceae</taxon>
        <taxon>Basidiobolus</taxon>
    </lineage>
</organism>
<dbReference type="SMART" id="SM00398">
    <property type="entry name" value="HMG"/>
    <property type="match status" value="1"/>
</dbReference>
<keyword evidence="3" id="KW-0539">Nucleus</keyword>
<evidence type="ECO:0000256" key="3">
    <source>
        <dbReference type="PROSITE-ProRule" id="PRU00267"/>
    </source>
</evidence>
<keyword evidence="7" id="KW-1185">Reference proteome</keyword>
<feature type="domain" description="HMG box" evidence="5">
    <location>
        <begin position="79"/>
        <end position="147"/>
    </location>
</feature>
<sequence length="241" mass="27523">MYILSQTSGKVDLITTGQAHQVNEEYIIHGSGSYHFIPEGYYPILVKNSVLLNIQNPKVPESIPPHSQDLLANTKTQKIPRPANAFIIYRKEKQPIVAAKNPGICNTQISKIIGQMWRDEGLETREKYQRKAEEAKATHLSIYPKYKYTPRRKKQRKLSKNEDIHSGSSPPYEENRFQLASSPEQIVDSINTPTDSEFSFSLSDNLDEYASATTGLVFDNIVSTYLEKFPTNDKHARLFFR</sequence>
<dbReference type="Pfam" id="PF00505">
    <property type="entry name" value="HMG_box"/>
    <property type="match status" value="1"/>
</dbReference>
<dbReference type="SUPFAM" id="SSF47095">
    <property type="entry name" value="HMG-box"/>
    <property type="match status" value="1"/>
</dbReference>
<proteinExistence type="predicted"/>
<dbReference type="InterPro" id="IPR036910">
    <property type="entry name" value="HMG_box_dom_sf"/>
</dbReference>
<dbReference type="EMBL" id="JASJQH010000272">
    <property type="protein sequence ID" value="KAK9765408.1"/>
    <property type="molecule type" value="Genomic_DNA"/>
</dbReference>
<evidence type="ECO:0000313" key="6">
    <source>
        <dbReference type="EMBL" id="KAK9765408.1"/>
    </source>
</evidence>
<keyword evidence="1 3" id="KW-0238">DNA-binding</keyword>
<name>A0ABR2WVA5_9FUNG</name>
<dbReference type="PANTHER" id="PTHR10270">
    <property type="entry name" value="SOX TRANSCRIPTION FACTOR"/>
    <property type="match status" value="1"/>
</dbReference>
<evidence type="ECO:0000313" key="7">
    <source>
        <dbReference type="Proteomes" id="UP001479436"/>
    </source>
</evidence>
<dbReference type="InterPro" id="IPR009071">
    <property type="entry name" value="HMG_box_dom"/>
</dbReference>
<keyword evidence="2" id="KW-0804">Transcription</keyword>
<comment type="caution">
    <text evidence="6">The sequence shown here is derived from an EMBL/GenBank/DDBJ whole genome shotgun (WGS) entry which is preliminary data.</text>
</comment>
<evidence type="ECO:0000256" key="2">
    <source>
        <dbReference type="ARBA" id="ARBA00023163"/>
    </source>
</evidence>
<feature type="region of interest" description="Disordered" evidence="4">
    <location>
        <begin position="150"/>
        <end position="175"/>
    </location>
</feature>
<evidence type="ECO:0000259" key="5">
    <source>
        <dbReference type="PROSITE" id="PS50118"/>
    </source>
</evidence>
<dbReference type="PANTHER" id="PTHR10270:SF161">
    <property type="entry name" value="SEX-DETERMINING REGION Y PROTEIN"/>
    <property type="match status" value="1"/>
</dbReference>
<dbReference type="CDD" id="cd01389">
    <property type="entry name" value="HMG-box_ROX1-like"/>
    <property type="match status" value="1"/>
</dbReference>
<protein>
    <recommendedName>
        <fullName evidence="5">HMG box domain-containing protein</fullName>
    </recommendedName>
</protein>
<dbReference type="PROSITE" id="PS50118">
    <property type="entry name" value="HMG_BOX_2"/>
    <property type="match status" value="1"/>
</dbReference>
<dbReference type="InterPro" id="IPR050140">
    <property type="entry name" value="SRY-related_HMG-box_TF-like"/>
</dbReference>
<evidence type="ECO:0000256" key="4">
    <source>
        <dbReference type="SAM" id="MobiDB-lite"/>
    </source>
</evidence>
<reference evidence="6 7" key="1">
    <citation type="submission" date="2023-04" db="EMBL/GenBank/DDBJ databases">
        <title>Genome of Basidiobolus ranarum AG-B5.</title>
        <authorList>
            <person name="Stajich J.E."/>
            <person name="Carter-House D."/>
            <person name="Gryganskyi A."/>
        </authorList>
    </citation>
    <scope>NUCLEOTIDE SEQUENCE [LARGE SCALE GENOMIC DNA]</scope>
    <source>
        <strain evidence="6 7">AG-B5</strain>
    </source>
</reference>
<gene>
    <name evidence="6" type="ORF">K7432_006289</name>
</gene>
<dbReference type="Proteomes" id="UP001479436">
    <property type="component" value="Unassembled WGS sequence"/>
</dbReference>
<dbReference type="Gene3D" id="1.10.30.10">
    <property type="entry name" value="High mobility group box domain"/>
    <property type="match status" value="1"/>
</dbReference>
<evidence type="ECO:0000256" key="1">
    <source>
        <dbReference type="ARBA" id="ARBA00023125"/>
    </source>
</evidence>
<feature type="DNA-binding region" description="HMG box" evidence="3">
    <location>
        <begin position="79"/>
        <end position="147"/>
    </location>
</feature>